<evidence type="ECO:0000256" key="4">
    <source>
        <dbReference type="ARBA" id="ARBA00022695"/>
    </source>
</evidence>
<dbReference type="STRING" id="59926.EV02_1740"/>
<dbReference type="CDD" id="cd02213">
    <property type="entry name" value="cupin_PMI_typeII_C"/>
    <property type="match status" value="1"/>
</dbReference>
<dbReference type="InterPro" id="IPR006375">
    <property type="entry name" value="Man1P_GuaTrfase/Man6P_Isoase"/>
</dbReference>
<dbReference type="AlphaFoldDB" id="A0A0A2B5G3"/>
<dbReference type="NCBIfam" id="TIGR01479">
    <property type="entry name" value="GMP_PMI"/>
    <property type="match status" value="1"/>
</dbReference>
<comment type="caution">
    <text evidence="12">The sequence shown here is derived from an EMBL/GenBank/DDBJ whole genome shotgun (WGS) entry which is preliminary data.</text>
</comment>
<dbReference type="eggNOG" id="COG0836">
    <property type="taxonomic scope" value="Bacteria"/>
</dbReference>
<proteinExistence type="inferred from homology"/>
<sequence>MSKKSTNIIVPIILAGGSGTRLWPLSRRSFPKQFLNLLNDEEYTMLQKTYKRIENLDGMSKPIIICNEEHRFIVGEQMKKISVVPSEIILEPEGRNTAPAITIAALKALEIFSDKNIDPILLILSADHQIKEINKFHNAIKNSIEIAINGDLVIFGVTPKYPATGYGYIKSAENNNSNKNLTSRVDRFIEKPDFSTASKLIKDKKYSWNSGMFLFKASSILNEVSDFHPDILKDCEKCLKNSTRDLDFLRLDKNSFFNCENISIDIAVFEKTKKAFVMPLDCGWEDIGTWESLWKISKKDQDGNCKKGRVLIQDTKDSLIRSEEKLIVSIGLENLIVIETKDAVLVAKKDSSEALKNALSIMKKNRLNEAENHKLVYRPWGSFLSIEQGNTWQIKKIEVNPGASLSLQMHFHRSEHWVVVSGTAKTEIGGFEKVIGPNESVYIPLGVKHRLSNPTKFPLTLIEVQSGNYLGEDDIKRFEDKYGR</sequence>
<keyword evidence="6" id="KW-0342">GTP-binding</keyword>
<dbReference type="PANTHER" id="PTHR46390">
    <property type="entry name" value="MANNOSE-1-PHOSPHATE GUANYLYLTRANSFERASE"/>
    <property type="match status" value="1"/>
</dbReference>
<dbReference type="InterPro" id="IPR014710">
    <property type="entry name" value="RmlC-like_jellyroll"/>
</dbReference>
<comment type="catalytic activity">
    <reaction evidence="7">
        <text>alpha-D-mannose 1-phosphate + GTP + H(+) = GDP-alpha-D-mannose + diphosphate</text>
        <dbReference type="Rhea" id="RHEA:15229"/>
        <dbReference type="ChEBI" id="CHEBI:15378"/>
        <dbReference type="ChEBI" id="CHEBI:33019"/>
        <dbReference type="ChEBI" id="CHEBI:37565"/>
        <dbReference type="ChEBI" id="CHEBI:57527"/>
        <dbReference type="ChEBI" id="CHEBI:58409"/>
        <dbReference type="EC" id="2.7.7.13"/>
    </reaction>
</comment>
<dbReference type="Gene3D" id="2.60.120.10">
    <property type="entry name" value="Jelly Rolls"/>
    <property type="match status" value="1"/>
</dbReference>
<keyword evidence="4 12" id="KW-0548">Nucleotidyltransferase</keyword>
<dbReference type="InterPro" id="IPR001538">
    <property type="entry name" value="Man6P_isomerase-2_C"/>
</dbReference>
<evidence type="ECO:0000313" key="13">
    <source>
        <dbReference type="Proteomes" id="UP000030345"/>
    </source>
</evidence>
<comment type="similarity">
    <text evidence="1 8">Belongs to the mannose-6-phosphate isomerase type 2 family.</text>
</comment>
<keyword evidence="3 12" id="KW-0808">Transferase</keyword>
<dbReference type="InterPro" id="IPR011051">
    <property type="entry name" value="RmlC_Cupin_sf"/>
</dbReference>
<dbReference type="SUPFAM" id="SSF53448">
    <property type="entry name" value="Nucleotide-diphospho-sugar transferases"/>
    <property type="match status" value="1"/>
</dbReference>
<accession>A0A0A2B5G3</accession>
<dbReference type="eggNOG" id="COG0662">
    <property type="taxonomic scope" value="Bacteria"/>
</dbReference>
<dbReference type="GO" id="GO:0009298">
    <property type="term" value="P:GDP-mannose biosynthetic process"/>
    <property type="evidence" value="ECO:0007669"/>
    <property type="project" value="TreeGrafter"/>
</dbReference>
<evidence type="ECO:0000259" key="11">
    <source>
        <dbReference type="Pfam" id="PF22640"/>
    </source>
</evidence>
<evidence type="ECO:0000259" key="9">
    <source>
        <dbReference type="Pfam" id="PF00483"/>
    </source>
</evidence>
<name>A0A0A2B5G3_PROMR</name>
<dbReference type="Proteomes" id="UP000030345">
    <property type="component" value="Unassembled WGS sequence"/>
</dbReference>
<evidence type="ECO:0000256" key="8">
    <source>
        <dbReference type="RuleBase" id="RU004190"/>
    </source>
</evidence>
<dbReference type="InterPro" id="IPR049577">
    <property type="entry name" value="GMPP_N"/>
</dbReference>
<evidence type="ECO:0000313" key="12">
    <source>
        <dbReference type="EMBL" id="KGG09061.1"/>
    </source>
</evidence>
<evidence type="ECO:0000259" key="10">
    <source>
        <dbReference type="Pfam" id="PF01050"/>
    </source>
</evidence>
<gene>
    <name evidence="12" type="ORF">EV02_1740</name>
</gene>
<feature type="domain" description="Nucleotidyl transferase" evidence="9">
    <location>
        <begin position="11"/>
        <end position="302"/>
    </location>
</feature>
<dbReference type="OrthoDB" id="9806359at2"/>
<protein>
    <recommendedName>
        <fullName evidence="2">mannose-1-phosphate guanylyltransferase</fullName>
        <ecNumber evidence="2">2.7.7.13</ecNumber>
    </recommendedName>
</protein>
<dbReference type="GO" id="GO:0005525">
    <property type="term" value="F:GTP binding"/>
    <property type="evidence" value="ECO:0007669"/>
    <property type="project" value="UniProtKB-KW"/>
</dbReference>
<dbReference type="Pfam" id="PF22640">
    <property type="entry name" value="ManC_GMP_beta-helix"/>
    <property type="match status" value="1"/>
</dbReference>
<keyword evidence="5" id="KW-0547">Nucleotide-binding</keyword>
<feature type="domain" description="Mannose-6-phosphate isomerase type II C-terminal" evidence="10">
    <location>
        <begin position="368"/>
        <end position="480"/>
    </location>
</feature>
<organism evidence="12 13">
    <name type="scientific">Prochlorococcus marinus str. SB</name>
    <dbReference type="NCBI Taxonomy" id="59926"/>
    <lineage>
        <taxon>Bacteria</taxon>
        <taxon>Bacillati</taxon>
        <taxon>Cyanobacteriota</taxon>
        <taxon>Cyanophyceae</taxon>
        <taxon>Synechococcales</taxon>
        <taxon>Prochlorococcaceae</taxon>
        <taxon>Prochlorococcus</taxon>
    </lineage>
</organism>
<dbReference type="FunFam" id="3.90.550.10:FF:000046">
    <property type="entry name" value="Mannose-1-phosphate guanylyltransferase (GDP)"/>
    <property type="match status" value="1"/>
</dbReference>
<dbReference type="Pfam" id="PF01050">
    <property type="entry name" value="MannoseP_isomer"/>
    <property type="match status" value="1"/>
</dbReference>
<dbReference type="GO" id="GO:0000271">
    <property type="term" value="P:polysaccharide biosynthetic process"/>
    <property type="evidence" value="ECO:0007669"/>
    <property type="project" value="InterPro"/>
</dbReference>
<dbReference type="PANTHER" id="PTHR46390:SF1">
    <property type="entry name" value="MANNOSE-1-PHOSPHATE GUANYLYLTRANSFERASE"/>
    <property type="match status" value="1"/>
</dbReference>
<dbReference type="InterPro" id="IPR029044">
    <property type="entry name" value="Nucleotide-diphossugar_trans"/>
</dbReference>
<dbReference type="SUPFAM" id="SSF51182">
    <property type="entry name" value="RmlC-like cupins"/>
    <property type="match status" value="1"/>
</dbReference>
<dbReference type="InterPro" id="IPR051161">
    <property type="entry name" value="Mannose-6P_isomerase_type2"/>
</dbReference>
<evidence type="ECO:0000256" key="3">
    <source>
        <dbReference type="ARBA" id="ARBA00022679"/>
    </source>
</evidence>
<reference evidence="13" key="1">
    <citation type="journal article" date="2014" name="Sci. Data">
        <title>Genomes of diverse isolates of the marine cyanobacterium Prochlorococcus.</title>
        <authorList>
            <person name="Biller S."/>
            <person name="Berube P."/>
            <person name="Thompson J."/>
            <person name="Kelly L."/>
            <person name="Roggensack S."/>
            <person name="Awad L."/>
            <person name="Roache-Johnson K."/>
            <person name="Ding H."/>
            <person name="Giovannoni S.J."/>
            <person name="Moore L.R."/>
            <person name="Chisholm S.W."/>
        </authorList>
    </citation>
    <scope>NUCLEOTIDE SEQUENCE [LARGE SCALE GENOMIC DNA]</scope>
    <source>
        <strain evidence="13">SB</strain>
    </source>
</reference>
<evidence type="ECO:0000256" key="6">
    <source>
        <dbReference type="ARBA" id="ARBA00023134"/>
    </source>
</evidence>
<evidence type="ECO:0000256" key="7">
    <source>
        <dbReference type="ARBA" id="ARBA00047343"/>
    </source>
</evidence>
<evidence type="ECO:0000256" key="1">
    <source>
        <dbReference type="ARBA" id="ARBA00006115"/>
    </source>
</evidence>
<dbReference type="CDD" id="cd02509">
    <property type="entry name" value="GDP-M1P_Guanylyltransferase"/>
    <property type="match status" value="1"/>
</dbReference>
<dbReference type="EMBL" id="JNAS01000002">
    <property type="protein sequence ID" value="KGG09061.1"/>
    <property type="molecule type" value="Genomic_DNA"/>
</dbReference>
<feature type="domain" description="MannoseP isomerase/GMP-like beta-helix" evidence="11">
    <location>
        <begin position="309"/>
        <end position="356"/>
    </location>
</feature>
<evidence type="ECO:0000256" key="5">
    <source>
        <dbReference type="ARBA" id="ARBA00022741"/>
    </source>
</evidence>
<dbReference type="GO" id="GO:0004475">
    <property type="term" value="F:mannose-1-phosphate guanylyltransferase (GTP) activity"/>
    <property type="evidence" value="ECO:0007669"/>
    <property type="project" value="UniProtKB-EC"/>
</dbReference>
<evidence type="ECO:0000256" key="2">
    <source>
        <dbReference type="ARBA" id="ARBA00012387"/>
    </source>
</evidence>
<dbReference type="FunFam" id="2.60.120.10:FF:000032">
    <property type="entry name" value="Mannose-1-phosphate guanylyltransferase/mannose-6-phosphate isomerase"/>
    <property type="match status" value="1"/>
</dbReference>
<dbReference type="Pfam" id="PF00483">
    <property type="entry name" value="NTP_transferase"/>
    <property type="match status" value="1"/>
</dbReference>
<dbReference type="EC" id="2.7.7.13" evidence="2"/>
<dbReference type="InterPro" id="IPR005835">
    <property type="entry name" value="NTP_transferase_dom"/>
</dbReference>
<dbReference type="Gene3D" id="3.90.550.10">
    <property type="entry name" value="Spore Coat Polysaccharide Biosynthesis Protein SpsA, Chain A"/>
    <property type="match status" value="1"/>
</dbReference>
<dbReference type="InterPro" id="IPR054566">
    <property type="entry name" value="ManC/GMP-like_b-helix"/>
</dbReference>